<accession>A0AB74U517</accession>
<dbReference type="InterPro" id="IPR005801">
    <property type="entry name" value="ADC_synthase"/>
</dbReference>
<comment type="catalytic activity">
    <reaction evidence="1">
        <text>chorismate = isochorismate</text>
        <dbReference type="Rhea" id="RHEA:18985"/>
        <dbReference type="ChEBI" id="CHEBI:29748"/>
        <dbReference type="ChEBI" id="CHEBI:29780"/>
        <dbReference type="EC" id="5.4.4.2"/>
    </reaction>
</comment>
<evidence type="ECO:0000313" key="7">
    <source>
        <dbReference type="EMBL" id="XCJ79267.1"/>
    </source>
</evidence>
<dbReference type="AlphaFoldDB" id="A0AB74U517"/>
<name>A0AB74U517_9GAMM</name>
<dbReference type="PANTHER" id="PTHR42839:SF2">
    <property type="entry name" value="ISOCHORISMATE SYNTHASE ENTC"/>
    <property type="match status" value="1"/>
</dbReference>
<dbReference type="PANTHER" id="PTHR42839">
    <property type="entry name" value="ISOCHORISMATE SYNTHASE ENTC"/>
    <property type="match status" value="1"/>
</dbReference>
<dbReference type="Gene3D" id="3.60.120.10">
    <property type="entry name" value="Anthranilate synthase"/>
    <property type="match status" value="1"/>
</dbReference>
<dbReference type="RefSeq" id="WP_353980209.1">
    <property type="nucleotide sequence ID" value="NZ_CP159578.1"/>
</dbReference>
<organism evidence="7">
    <name type="scientific">Salinicola endophyticus</name>
    <dbReference type="NCBI Taxonomy" id="1949083"/>
    <lineage>
        <taxon>Bacteria</taxon>
        <taxon>Pseudomonadati</taxon>
        <taxon>Pseudomonadota</taxon>
        <taxon>Gammaproteobacteria</taxon>
        <taxon>Oceanospirillales</taxon>
        <taxon>Halomonadaceae</taxon>
        <taxon>Salinicola</taxon>
    </lineage>
</organism>
<proteinExistence type="inferred from homology"/>
<gene>
    <name evidence="7" type="ORF">ABV408_17770</name>
</gene>
<evidence type="ECO:0000256" key="4">
    <source>
        <dbReference type="ARBA" id="ARBA00023235"/>
    </source>
</evidence>
<evidence type="ECO:0000256" key="2">
    <source>
        <dbReference type="ARBA" id="ARBA00005297"/>
    </source>
</evidence>
<evidence type="ECO:0000256" key="3">
    <source>
        <dbReference type="ARBA" id="ARBA00012824"/>
    </source>
</evidence>
<dbReference type="NCBIfam" id="NF005459">
    <property type="entry name" value="PRK07054.1"/>
    <property type="match status" value="1"/>
</dbReference>
<dbReference type="GO" id="GO:0008909">
    <property type="term" value="F:isochorismate synthase activity"/>
    <property type="evidence" value="ECO:0007669"/>
    <property type="project" value="UniProtKB-EC"/>
</dbReference>
<dbReference type="SUPFAM" id="SSF56322">
    <property type="entry name" value="ADC synthase"/>
    <property type="match status" value="1"/>
</dbReference>
<dbReference type="InterPro" id="IPR004561">
    <property type="entry name" value="IsoChor_synthase"/>
</dbReference>
<dbReference type="NCBIfam" id="TIGR00543">
    <property type="entry name" value="isochor_syn"/>
    <property type="match status" value="1"/>
</dbReference>
<evidence type="ECO:0000256" key="1">
    <source>
        <dbReference type="ARBA" id="ARBA00000799"/>
    </source>
</evidence>
<feature type="domain" description="Chorismate-utilising enzyme C-terminal" evidence="6">
    <location>
        <begin position="201"/>
        <end position="453"/>
    </location>
</feature>
<dbReference type="InterPro" id="IPR015890">
    <property type="entry name" value="Chorismate_C"/>
</dbReference>
<evidence type="ECO:0000256" key="5">
    <source>
        <dbReference type="ARBA" id="ARBA00041564"/>
    </source>
</evidence>
<dbReference type="EC" id="5.4.4.2" evidence="3"/>
<comment type="similarity">
    <text evidence="2">Belongs to the isochorismate synthase family.</text>
</comment>
<protein>
    <recommendedName>
        <fullName evidence="3">isochorismate synthase</fullName>
        <ecNumber evidence="3">5.4.4.2</ecNumber>
    </recommendedName>
    <alternativeName>
        <fullName evidence="5">Isochorismate mutase</fullName>
    </alternativeName>
</protein>
<dbReference type="EMBL" id="CP159578">
    <property type="protein sequence ID" value="XCJ79267.1"/>
    <property type="molecule type" value="Genomic_DNA"/>
</dbReference>
<keyword evidence="4 7" id="KW-0413">Isomerase</keyword>
<reference evidence="7" key="1">
    <citation type="submission" date="2024-06" db="EMBL/GenBank/DDBJ databases">
        <title>Complete genome of Salinicola endophyticus HNIBRBA4755.</title>
        <authorList>
            <person name="Shin S.Y."/>
            <person name="Kang H."/>
            <person name="Song J."/>
        </authorList>
    </citation>
    <scope>NUCLEOTIDE SEQUENCE</scope>
    <source>
        <strain evidence="7">HNIBRBA4755</strain>
    </source>
</reference>
<dbReference type="Pfam" id="PF00425">
    <property type="entry name" value="Chorismate_bind"/>
    <property type="match status" value="1"/>
</dbReference>
<evidence type="ECO:0000259" key="6">
    <source>
        <dbReference type="Pfam" id="PF00425"/>
    </source>
</evidence>
<sequence>MNQTVSSSRHTAILHDALERAIDQAEQLAHPVLAAISFEIDPLDPLQVLSTQDDKRTPYLYWEQNELTFFAWGCALELNGHAEQRFTQVEENWRLLCTDALVTGPVAPRLCGGFRFDTRGQREAHWQGFADASLLLASLTVLREDGQHYLLCQHLAKPGENALALAHDYGSALTRLYRPAERLAPMPYHGADQADTKVSARQQWESKVAEAVQDVRRGRFVKVVLARTQAQPLGHVAPWQVIEKLRQRHADAHLFACRRADACFIGASPERLIKVSAGEVLTHALAGTTRRSGDDQEDTRLGLALLDSAKDRHEHQLVVEAIRTALAPLCEGLEISPVPMLKRLARVQHLDTPIRARLAEGNGILHLLQALHPTPAVGGHPRRAALDYIRQHEGMDRGWYAAPLGWLDGKGSGDFIVALRSALLVQGRGYLFAGCGLVEDSEPSHEYRETCLKLSAMQEALSATTSPAV</sequence>